<feature type="non-terminal residue" evidence="2">
    <location>
        <position position="1"/>
    </location>
</feature>
<dbReference type="AlphaFoldDB" id="A0A6J4UYE5"/>
<accession>A0A6J4UYE5</accession>
<name>A0A6J4UYE5_9BACT</name>
<organism evidence="2">
    <name type="scientific">uncultured Thermomicrobiales bacterium</name>
    <dbReference type="NCBI Taxonomy" id="1645740"/>
    <lineage>
        <taxon>Bacteria</taxon>
        <taxon>Pseudomonadati</taxon>
        <taxon>Thermomicrobiota</taxon>
        <taxon>Thermomicrobia</taxon>
        <taxon>Thermomicrobiales</taxon>
        <taxon>environmental samples</taxon>
    </lineage>
</organism>
<feature type="compositionally biased region" description="Basic residues" evidence="1">
    <location>
        <begin position="114"/>
        <end position="136"/>
    </location>
</feature>
<feature type="compositionally biased region" description="Basic and acidic residues" evidence="1">
    <location>
        <begin position="151"/>
        <end position="174"/>
    </location>
</feature>
<feature type="compositionally biased region" description="Basic residues" evidence="1">
    <location>
        <begin position="34"/>
        <end position="52"/>
    </location>
</feature>
<proteinExistence type="predicted"/>
<dbReference type="EMBL" id="CADCWJ010000385">
    <property type="protein sequence ID" value="CAA9562842.1"/>
    <property type="molecule type" value="Genomic_DNA"/>
</dbReference>
<feature type="non-terminal residue" evidence="2">
    <location>
        <position position="193"/>
    </location>
</feature>
<evidence type="ECO:0000256" key="1">
    <source>
        <dbReference type="SAM" id="MobiDB-lite"/>
    </source>
</evidence>
<gene>
    <name evidence="2" type="ORF">AVDCRST_MAG87-1713</name>
</gene>
<reference evidence="2" key="1">
    <citation type="submission" date="2020-02" db="EMBL/GenBank/DDBJ databases">
        <authorList>
            <person name="Meier V. D."/>
        </authorList>
    </citation>
    <scope>NUCLEOTIDE SEQUENCE</scope>
    <source>
        <strain evidence="2">AVDCRST_MAG87</strain>
    </source>
</reference>
<evidence type="ECO:0000313" key="2">
    <source>
        <dbReference type="EMBL" id="CAA9562842.1"/>
    </source>
</evidence>
<protein>
    <submittedName>
        <fullName evidence="2">Uncharacterized protein</fullName>
    </submittedName>
</protein>
<feature type="region of interest" description="Disordered" evidence="1">
    <location>
        <begin position="25"/>
        <end position="175"/>
    </location>
</feature>
<sequence length="193" mass="21629">ADVTTFPFGVIEARHDIVVALPARCASRGGGSGRRSRTRRSRILARRARRVRSGRDPGGGYPPDTIDGDRRWHAPGAAEARLPPRSQPVHQGRDHRLRPGQRLAGRDQRGRQPQLRRGRAAARGRRPGRKRARCLLRQRADPPISGPWHLPGRDGACDGDGRALRRHDSGDEQQRQLQRCLVGRTLVHPDRRL</sequence>